<organism evidence="1 2">
    <name type="scientific">Streptomyces thermogriseus</name>
    <dbReference type="NCBI Taxonomy" id="75292"/>
    <lineage>
        <taxon>Bacteria</taxon>
        <taxon>Bacillati</taxon>
        <taxon>Actinomycetota</taxon>
        <taxon>Actinomycetes</taxon>
        <taxon>Kitasatosporales</taxon>
        <taxon>Streptomycetaceae</taxon>
        <taxon>Streptomyces</taxon>
    </lineage>
</organism>
<evidence type="ECO:0000313" key="2">
    <source>
        <dbReference type="Proteomes" id="UP001501072"/>
    </source>
</evidence>
<reference evidence="1 2" key="1">
    <citation type="journal article" date="2019" name="Int. J. Syst. Evol. Microbiol.">
        <title>The Global Catalogue of Microorganisms (GCM) 10K type strain sequencing project: providing services to taxonomists for standard genome sequencing and annotation.</title>
        <authorList>
            <consortium name="The Broad Institute Genomics Platform"/>
            <consortium name="The Broad Institute Genome Sequencing Center for Infectious Disease"/>
            <person name="Wu L."/>
            <person name="Ma J."/>
        </authorList>
    </citation>
    <scope>NUCLEOTIDE SEQUENCE [LARGE SCALE GENOMIC DNA]</scope>
    <source>
        <strain evidence="1 2">JCM 11269</strain>
    </source>
</reference>
<accession>A0ABN1T3X9</accession>
<sequence>MKEKGHDVTSRRPERDARLACRGCRGRGWKRVGSRTELALSTANDRSRATSKRRCLDCDGSGKE</sequence>
<comment type="caution">
    <text evidence="1">The sequence shown here is derived from an EMBL/GenBank/DDBJ whole genome shotgun (WGS) entry which is preliminary data.</text>
</comment>
<dbReference type="EMBL" id="BAAAHU010000049">
    <property type="protein sequence ID" value="GAA1013833.1"/>
    <property type="molecule type" value="Genomic_DNA"/>
</dbReference>
<proteinExistence type="predicted"/>
<name>A0ABN1T3X9_9ACTN</name>
<dbReference type="Proteomes" id="UP001501072">
    <property type="component" value="Unassembled WGS sequence"/>
</dbReference>
<protein>
    <submittedName>
        <fullName evidence="1">Uncharacterized protein</fullName>
    </submittedName>
</protein>
<keyword evidence="2" id="KW-1185">Reference proteome</keyword>
<gene>
    <name evidence="1" type="ORF">GCM10009564_41750</name>
</gene>
<evidence type="ECO:0000313" key="1">
    <source>
        <dbReference type="EMBL" id="GAA1013833.1"/>
    </source>
</evidence>